<comment type="caution">
    <text evidence="2">The sequence shown here is derived from an EMBL/GenBank/DDBJ whole genome shotgun (WGS) entry which is preliminary data.</text>
</comment>
<name>A0ABW4VT27_9BACT</name>
<feature type="transmembrane region" description="Helical" evidence="1">
    <location>
        <begin position="85"/>
        <end position="107"/>
    </location>
</feature>
<protein>
    <submittedName>
        <fullName evidence="2">DUF3307 domain-containing protein</fullName>
    </submittedName>
</protein>
<dbReference type="InterPro" id="IPR021737">
    <property type="entry name" value="Phage_phiKZ_Orf197"/>
</dbReference>
<dbReference type="Proteomes" id="UP001597361">
    <property type="component" value="Unassembled WGS sequence"/>
</dbReference>
<gene>
    <name evidence="2" type="ORF">ACFSKL_14365</name>
</gene>
<keyword evidence="1" id="KW-0812">Transmembrane</keyword>
<evidence type="ECO:0000313" key="3">
    <source>
        <dbReference type="Proteomes" id="UP001597361"/>
    </source>
</evidence>
<accession>A0ABW4VT27</accession>
<feature type="transmembrane region" description="Helical" evidence="1">
    <location>
        <begin position="165"/>
        <end position="192"/>
    </location>
</feature>
<dbReference type="Pfam" id="PF11750">
    <property type="entry name" value="DUF3307"/>
    <property type="match status" value="1"/>
</dbReference>
<keyword evidence="1" id="KW-0472">Membrane</keyword>
<reference evidence="3" key="1">
    <citation type="journal article" date="2019" name="Int. J. Syst. Evol. Microbiol.">
        <title>The Global Catalogue of Microorganisms (GCM) 10K type strain sequencing project: providing services to taxonomists for standard genome sequencing and annotation.</title>
        <authorList>
            <consortium name="The Broad Institute Genomics Platform"/>
            <consortium name="The Broad Institute Genome Sequencing Center for Infectious Disease"/>
            <person name="Wu L."/>
            <person name="Ma J."/>
        </authorList>
    </citation>
    <scope>NUCLEOTIDE SEQUENCE [LARGE SCALE GENOMIC DNA]</scope>
    <source>
        <strain evidence="3">CGMCC 1.15180</strain>
    </source>
</reference>
<feature type="transmembrane region" description="Helical" evidence="1">
    <location>
        <begin position="122"/>
        <end position="144"/>
    </location>
</feature>
<feature type="transmembrane region" description="Helical" evidence="1">
    <location>
        <begin position="37"/>
        <end position="53"/>
    </location>
</feature>
<keyword evidence="1" id="KW-1133">Transmembrane helix</keyword>
<organism evidence="2 3">
    <name type="scientific">Belliella marina</name>
    <dbReference type="NCBI Taxonomy" id="1644146"/>
    <lineage>
        <taxon>Bacteria</taxon>
        <taxon>Pseudomonadati</taxon>
        <taxon>Bacteroidota</taxon>
        <taxon>Cytophagia</taxon>
        <taxon>Cytophagales</taxon>
        <taxon>Cyclobacteriaceae</taxon>
        <taxon>Belliella</taxon>
    </lineage>
</organism>
<feature type="transmembrane region" description="Helical" evidence="1">
    <location>
        <begin position="212"/>
        <end position="234"/>
    </location>
</feature>
<evidence type="ECO:0000256" key="1">
    <source>
        <dbReference type="SAM" id="Phobius"/>
    </source>
</evidence>
<sequence length="235" mass="26895">MILLVKLLLAHLIGDFVLQPKSWVQDKEKKKVKSTKLYLHILFHGLLVLLVFWNLQYWLLALLIMVIHGLIDLAKLYFQKKRNKTTWFVVDQVLHLASILVLWILWFNPALDISSWAENTSVWIYATALLFLTAVTGILVQVMMTKWSKSINDGKNKSLDNAGKYIGILERLLIFTFVVIGKWEAIGFLLAAKSVFRFGDLKESKDRKLTEYILIGTLLSFGIAIMTGMIVLAIT</sequence>
<dbReference type="RefSeq" id="WP_376887011.1">
    <property type="nucleotide sequence ID" value="NZ_JBHUHR010000039.1"/>
</dbReference>
<proteinExistence type="predicted"/>
<evidence type="ECO:0000313" key="2">
    <source>
        <dbReference type="EMBL" id="MFD2035985.1"/>
    </source>
</evidence>
<feature type="transmembrane region" description="Helical" evidence="1">
    <location>
        <begin position="59"/>
        <end position="78"/>
    </location>
</feature>
<keyword evidence="3" id="KW-1185">Reference proteome</keyword>
<dbReference type="EMBL" id="JBHUHR010000039">
    <property type="protein sequence ID" value="MFD2035985.1"/>
    <property type="molecule type" value="Genomic_DNA"/>
</dbReference>